<name>A0A1Q2L412_9BACL</name>
<accession>A0A1Q2L412</accession>
<gene>
    <name evidence="1" type="ORF">B0X71_17940</name>
</gene>
<organism evidence="1 2">
    <name type="scientific">Planococcus lenghuensis</name>
    <dbReference type="NCBI Taxonomy" id="2213202"/>
    <lineage>
        <taxon>Bacteria</taxon>
        <taxon>Bacillati</taxon>
        <taxon>Bacillota</taxon>
        <taxon>Bacilli</taxon>
        <taxon>Bacillales</taxon>
        <taxon>Caryophanaceae</taxon>
        <taxon>Planococcus</taxon>
    </lineage>
</organism>
<sequence>MKIRHIYLETDRLSELKAFYRSLFPVIEEGKTHFTLLAGDTAMTFTLAGGHAFYHFAFGLTEEKYRRTVQLLDESISRLQGKNGEEEFMSGQWKRKQVYYRDPAGNLIEVMRHPGRPGLLEIGLPVRNVPDFIEEVTKHIPTSYSAESEMFAFLGDGNGVLVVTKEGRPWFPAGIPSEIHSIILKIETGIEEQIGRLSFPGLPYTILLT</sequence>
<dbReference type="InterPro" id="IPR029068">
    <property type="entry name" value="Glyas_Bleomycin-R_OHBP_Dase"/>
</dbReference>
<reference evidence="1 2" key="1">
    <citation type="submission" date="2017-02" db="EMBL/GenBank/DDBJ databases">
        <title>The complete genomic sequence of a novel cold adapted crude oil-degrading bacterium Planococcus qaidamina Y42.</title>
        <authorList>
            <person name="Yang R."/>
        </authorList>
    </citation>
    <scope>NUCLEOTIDE SEQUENCE [LARGE SCALE GENOMIC DNA]</scope>
    <source>
        <strain evidence="1 2">Y42</strain>
    </source>
</reference>
<dbReference type="RefSeq" id="WP_077590697.1">
    <property type="nucleotide sequence ID" value="NZ_CP019640.1"/>
</dbReference>
<dbReference type="Proteomes" id="UP000188184">
    <property type="component" value="Chromosome"/>
</dbReference>
<evidence type="ECO:0000313" key="1">
    <source>
        <dbReference type="EMBL" id="AQQ54797.1"/>
    </source>
</evidence>
<dbReference type="AlphaFoldDB" id="A0A1Q2L412"/>
<dbReference type="EMBL" id="CP019640">
    <property type="protein sequence ID" value="AQQ54797.1"/>
    <property type="molecule type" value="Genomic_DNA"/>
</dbReference>
<dbReference type="Gene3D" id="3.10.180.10">
    <property type="entry name" value="2,3-Dihydroxybiphenyl 1,2-Dioxygenase, domain 1"/>
    <property type="match status" value="1"/>
</dbReference>
<keyword evidence="2" id="KW-1185">Reference proteome</keyword>
<evidence type="ECO:0008006" key="3">
    <source>
        <dbReference type="Google" id="ProtNLM"/>
    </source>
</evidence>
<protein>
    <recommendedName>
        <fullName evidence="3">VOC domain-containing protein</fullName>
    </recommendedName>
</protein>
<proteinExistence type="predicted"/>
<dbReference type="KEGG" id="pmar:B0X71_17940"/>
<dbReference type="SUPFAM" id="SSF54593">
    <property type="entry name" value="Glyoxalase/Bleomycin resistance protein/Dihydroxybiphenyl dioxygenase"/>
    <property type="match status" value="1"/>
</dbReference>
<dbReference type="OrthoDB" id="8018325at2"/>
<evidence type="ECO:0000313" key="2">
    <source>
        <dbReference type="Proteomes" id="UP000188184"/>
    </source>
</evidence>